<evidence type="ECO:0000313" key="1">
    <source>
        <dbReference type="EMBL" id="TDY64758.1"/>
    </source>
</evidence>
<proteinExistence type="predicted"/>
<keyword evidence="2" id="KW-1185">Reference proteome</keyword>
<dbReference type="AlphaFoldDB" id="A0A4R8MIB8"/>
<reference evidence="1 2" key="1">
    <citation type="submission" date="2019-03" db="EMBL/GenBank/DDBJ databases">
        <title>Genomic Encyclopedia of Type Strains, Phase III (KMG-III): the genomes of soil and plant-associated and newly described type strains.</title>
        <authorList>
            <person name="Whitman W."/>
        </authorList>
    </citation>
    <scope>NUCLEOTIDE SEQUENCE [LARGE SCALE GENOMIC DNA]</scope>
    <source>
        <strain evidence="1 2">CECT 8301</strain>
    </source>
</reference>
<dbReference type="SUPFAM" id="SSF53756">
    <property type="entry name" value="UDP-Glycosyltransferase/glycogen phosphorylase"/>
    <property type="match status" value="1"/>
</dbReference>
<accession>A0A4R8MIB8</accession>
<evidence type="ECO:0000313" key="2">
    <source>
        <dbReference type="Proteomes" id="UP000294824"/>
    </source>
</evidence>
<sequence length="427" mass="49278">MVNRIIVSAYSVHPDQKSSEAIVNKNWLDILSKKGSVLYVITAFNNYSFKAGVIKLIKKHKTNALLYKTSKQNKGLGSLAYKVLNTLYKMVFRSNYTLVETVWVKKQAKILNDVITQEDVVWSRILPTLSIVPILHVYKKKTFPFIVNVNDPINVGVFNQNNLDRDQTTFFKTKDIAQAWTFPSSKLADRMANNYNLDRQRCFVIPHAMQKVEKLYKRNVEKEEVNFLYTGTFYKSAFTEEFKTSLINFNKLEVSQKVNFTFVLSQFDEESITWLKTSIPNVILKFKLERAEVLELVKKSDCMFVVDSIFHGELLKGKLIEALSFGIPVFGITYPNSIMDKVVSSYGSVSAYQNKENDILNKMKFFVNNINNLEVLNAFYKQRTTVLDKISEDYIAEATQLVTAFAYNRFNNKMGVYIKAPDQLNWP</sequence>
<comment type="caution">
    <text evidence="1">The sequence shown here is derived from an EMBL/GenBank/DDBJ whole genome shotgun (WGS) entry which is preliminary data.</text>
</comment>
<gene>
    <name evidence="1" type="ORF">DFQ06_1680</name>
</gene>
<dbReference type="Proteomes" id="UP000294824">
    <property type="component" value="Unassembled WGS sequence"/>
</dbReference>
<organism evidence="1 2">
    <name type="scientific">Algibacter lectus</name>
    <dbReference type="NCBI Taxonomy" id="221126"/>
    <lineage>
        <taxon>Bacteria</taxon>
        <taxon>Pseudomonadati</taxon>
        <taxon>Bacteroidota</taxon>
        <taxon>Flavobacteriia</taxon>
        <taxon>Flavobacteriales</taxon>
        <taxon>Flavobacteriaceae</taxon>
        <taxon>Algibacter</taxon>
    </lineage>
</organism>
<protein>
    <submittedName>
        <fullName evidence="1">Uncharacterized protein</fullName>
    </submittedName>
</protein>
<dbReference type="RefSeq" id="WP_133967052.1">
    <property type="nucleotide sequence ID" value="NZ_SORL01000007.1"/>
</dbReference>
<name>A0A4R8MIB8_9FLAO</name>
<dbReference type="EMBL" id="SORL01000007">
    <property type="protein sequence ID" value="TDY64758.1"/>
    <property type="molecule type" value="Genomic_DNA"/>
</dbReference>